<keyword evidence="1" id="KW-0547">Nucleotide-binding</keyword>
<proteinExistence type="predicted"/>
<dbReference type="Pfam" id="PF00012">
    <property type="entry name" value="HSP70"/>
    <property type="match status" value="1"/>
</dbReference>
<dbReference type="Gene3D" id="3.90.640.10">
    <property type="entry name" value="Actin, Chain A, domain 4"/>
    <property type="match status" value="1"/>
</dbReference>
<dbReference type="Gramene" id="QL10p065503:mrna">
    <property type="protein sequence ID" value="QL10p065503:mrna"/>
    <property type="gene ID" value="QL10p065503"/>
</dbReference>
<dbReference type="GO" id="GO:0140662">
    <property type="term" value="F:ATP-dependent protein folding chaperone"/>
    <property type="evidence" value="ECO:0007669"/>
    <property type="project" value="InterPro"/>
</dbReference>
<evidence type="ECO:0000313" key="3">
    <source>
        <dbReference type="EnsemblPlants" id="QL10p065503:mrna"/>
    </source>
</evidence>
<dbReference type="Proteomes" id="UP000594261">
    <property type="component" value="Chromosome 10"/>
</dbReference>
<dbReference type="GO" id="GO:0005524">
    <property type="term" value="F:ATP binding"/>
    <property type="evidence" value="ECO:0007669"/>
    <property type="project" value="UniProtKB-KW"/>
</dbReference>
<keyword evidence="2" id="KW-0067">ATP-binding</keyword>
<accession>A0A7N2RCN9</accession>
<dbReference type="FunFam" id="3.90.640.10:FF:000003">
    <property type="entry name" value="Molecular chaperone DnaK"/>
    <property type="match status" value="1"/>
</dbReference>
<evidence type="ECO:0000313" key="4">
    <source>
        <dbReference type="Proteomes" id="UP000594261"/>
    </source>
</evidence>
<sequence>MNLVYTSVMFYYAVLEVEKGVFERIVDWLIEKFKKDKGIDPLNDKQALRLTKIAEKAKLELSSLPISILDSLTHIDTTLRSVKFEEMCSDLLDQYAF</sequence>
<reference evidence="3" key="2">
    <citation type="submission" date="2021-01" db="UniProtKB">
        <authorList>
            <consortium name="EnsemblPlants"/>
        </authorList>
    </citation>
    <scope>IDENTIFICATION</scope>
</reference>
<dbReference type="InterPro" id="IPR013126">
    <property type="entry name" value="Hsp_70_fam"/>
</dbReference>
<protein>
    <submittedName>
        <fullName evidence="3">Uncharacterized protein</fullName>
    </submittedName>
</protein>
<dbReference type="EnsemblPlants" id="QL10p065503:mrna">
    <property type="protein sequence ID" value="QL10p065503:mrna"/>
    <property type="gene ID" value="QL10p065503"/>
</dbReference>
<dbReference type="AlphaFoldDB" id="A0A7N2RCN9"/>
<evidence type="ECO:0000256" key="1">
    <source>
        <dbReference type="ARBA" id="ARBA00022741"/>
    </source>
</evidence>
<name>A0A7N2RCN9_QUELO</name>
<reference evidence="3 4" key="1">
    <citation type="journal article" date="2016" name="G3 (Bethesda)">
        <title>First Draft Assembly and Annotation of the Genome of a California Endemic Oak Quercus lobata Nee (Fagaceae).</title>
        <authorList>
            <person name="Sork V.L."/>
            <person name="Fitz-Gibbon S.T."/>
            <person name="Puiu D."/>
            <person name="Crepeau M."/>
            <person name="Gugger P.F."/>
            <person name="Sherman R."/>
            <person name="Stevens K."/>
            <person name="Langley C.H."/>
            <person name="Pellegrini M."/>
            <person name="Salzberg S.L."/>
        </authorList>
    </citation>
    <scope>NUCLEOTIDE SEQUENCE [LARGE SCALE GENOMIC DNA]</scope>
    <source>
        <strain evidence="3 4">cv. SW786</strain>
    </source>
</reference>
<keyword evidence="4" id="KW-1185">Reference proteome</keyword>
<evidence type="ECO:0000256" key="2">
    <source>
        <dbReference type="ARBA" id="ARBA00022840"/>
    </source>
</evidence>
<organism evidence="3 4">
    <name type="scientific">Quercus lobata</name>
    <name type="common">Valley oak</name>
    <dbReference type="NCBI Taxonomy" id="97700"/>
    <lineage>
        <taxon>Eukaryota</taxon>
        <taxon>Viridiplantae</taxon>
        <taxon>Streptophyta</taxon>
        <taxon>Embryophyta</taxon>
        <taxon>Tracheophyta</taxon>
        <taxon>Spermatophyta</taxon>
        <taxon>Magnoliopsida</taxon>
        <taxon>eudicotyledons</taxon>
        <taxon>Gunneridae</taxon>
        <taxon>Pentapetalae</taxon>
        <taxon>rosids</taxon>
        <taxon>fabids</taxon>
        <taxon>Fagales</taxon>
        <taxon>Fagaceae</taxon>
        <taxon>Quercus</taxon>
    </lineage>
</organism>
<dbReference type="InParanoid" id="A0A7N2RCN9"/>
<dbReference type="InterPro" id="IPR043129">
    <property type="entry name" value="ATPase_NBD"/>
</dbReference>
<dbReference type="SUPFAM" id="SSF53067">
    <property type="entry name" value="Actin-like ATPase domain"/>
    <property type="match status" value="1"/>
</dbReference>
<dbReference type="EMBL" id="LRBV02000010">
    <property type="status" value="NOT_ANNOTATED_CDS"/>
    <property type="molecule type" value="Genomic_DNA"/>
</dbReference>